<sequence length="78" mass="9057">MAENCLCCSGATNRDRRLLTSESSKSVVPTIFELFERSMKLKEVEFLECATSTNIIEWTTCRYASKSCYKKLRQFMKL</sequence>
<evidence type="ECO:0000313" key="1">
    <source>
        <dbReference type="EnsemblMetazoa" id="Aqu2.1.36311_001"/>
    </source>
</evidence>
<dbReference type="EnsemblMetazoa" id="Aqu2.1.36311_001">
    <property type="protein sequence ID" value="Aqu2.1.36311_001"/>
    <property type="gene ID" value="Aqu2.1.36311"/>
</dbReference>
<accession>A0A1X7V8H6</accession>
<dbReference type="InParanoid" id="A0A1X7V8H6"/>
<name>A0A1X7V8H6_AMPQE</name>
<dbReference type="AlphaFoldDB" id="A0A1X7V8H6"/>
<reference evidence="1" key="1">
    <citation type="submission" date="2017-05" db="UniProtKB">
        <authorList>
            <consortium name="EnsemblMetazoa"/>
        </authorList>
    </citation>
    <scope>IDENTIFICATION</scope>
</reference>
<proteinExistence type="predicted"/>
<protein>
    <submittedName>
        <fullName evidence="1">Uncharacterized protein</fullName>
    </submittedName>
</protein>
<organism evidence="1">
    <name type="scientific">Amphimedon queenslandica</name>
    <name type="common">Sponge</name>
    <dbReference type="NCBI Taxonomy" id="400682"/>
    <lineage>
        <taxon>Eukaryota</taxon>
        <taxon>Metazoa</taxon>
        <taxon>Porifera</taxon>
        <taxon>Demospongiae</taxon>
        <taxon>Heteroscleromorpha</taxon>
        <taxon>Haplosclerida</taxon>
        <taxon>Niphatidae</taxon>
        <taxon>Amphimedon</taxon>
    </lineage>
</organism>